<evidence type="ECO:0000313" key="1">
    <source>
        <dbReference type="EMBL" id="GLT21548.1"/>
    </source>
</evidence>
<dbReference type="Proteomes" id="UP001157167">
    <property type="component" value="Unassembled WGS sequence"/>
</dbReference>
<evidence type="ECO:0000313" key="2">
    <source>
        <dbReference type="Proteomes" id="UP001157167"/>
    </source>
</evidence>
<proteinExistence type="predicted"/>
<reference evidence="2" key="1">
    <citation type="journal article" date="2019" name="Int. J. Syst. Evol. Microbiol.">
        <title>The Global Catalogue of Microorganisms (GCM) 10K type strain sequencing project: providing services to taxonomists for standard genome sequencing and annotation.</title>
        <authorList>
            <consortium name="The Broad Institute Genomics Platform"/>
            <consortium name="The Broad Institute Genome Sequencing Center for Infectious Disease"/>
            <person name="Wu L."/>
            <person name="Ma J."/>
        </authorList>
    </citation>
    <scope>NUCLEOTIDE SEQUENCE [LARGE SCALE GENOMIC DNA]</scope>
    <source>
        <strain evidence="2">NBRC 102407</strain>
    </source>
</reference>
<sequence length="72" mass="7927">MQSILETGIRQILRRLFGSDVEAFILDDDWQGLLFVPDFGADRRVSVPAEPMAEAQFTQWPYASDAAPAAAG</sequence>
<dbReference type="RefSeq" id="WP_284186976.1">
    <property type="nucleotide sequence ID" value="NZ_BSPX01000009.1"/>
</dbReference>
<comment type="caution">
    <text evidence="1">The sequence shown here is derived from an EMBL/GenBank/DDBJ whole genome shotgun (WGS) entry which is preliminary data.</text>
</comment>
<name>A0ABQ6F7K9_9RHOO</name>
<organism evidence="1 2">
    <name type="scientific">Zoogloea oryzae</name>
    <dbReference type="NCBI Taxonomy" id="310767"/>
    <lineage>
        <taxon>Bacteria</taxon>
        <taxon>Pseudomonadati</taxon>
        <taxon>Pseudomonadota</taxon>
        <taxon>Betaproteobacteria</taxon>
        <taxon>Rhodocyclales</taxon>
        <taxon>Zoogloeaceae</taxon>
        <taxon>Zoogloea</taxon>
    </lineage>
</organism>
<gene>
    <name evidence="1" type="ORF">GCM10007933_10000</name>
</gene>
<accession>A0ABQ6F7K9</accession>
<keyword evidence="2" id="KW-1185">Reference proteome</keyword>
<protein>
    <submittedName>
        <fullName evidence="1">Uncharacterized protein</fullName>
    </submittedName>
</protein>
<dbReference type="EMBL" id="BSPX01000009">
    <property type="protein sequence ID" value="GLT21548.1"/>
    <property type="molecule type" value="Genomic_DNA"/>
</dbReference>